<dbReference type="FunFam" id="3.40.47.10:FF:000019">
    <property type="entry name" value="Polyketide synthase type I"/>
    <property type="match status" value="2"/>
</dbReference>
<dbReference type="SMART" id="SM00825">
    <property type="entry name" value="PKS_KS"/>
    <property type="match status" value="2"/>
</dbReference>
<feature type="active site" description="Proton acceptor; for dehydratase activity" evidence="9">
    <location>
        <position position="2579"/>
    </location>
</feature>
<dbReference type="Gene3D" id="3.40.366.10">
    <property type="entry name" value="Malonyl-Coenzyme A Acyl Carrier Protein, domain 2"/>
    <property type="match status" value="2"/>
</dbReference>
<evidence type="ECO:0000313" key="13">
    <source>
        <dbReference type="EMBL" id="MQY09721.1"/>
    </source>
</evidence>
<dbReference type="InterPro" id="IPR057326">
    <property type="entry name" value="KR_dom"/>
</dbReference>
<dbReference type="InterPro" id="IPR009081">
    <property type="entry name" value="PP-bd_ACP"/>
</dbReference>
<dbReference type="SUPFAM" id="SSF52151">
    <property type="entry name" value="FabD/lysophospholipase-like"/>
    <property type="match status" value="2"/>
</dbReference>
<keyword evidence="5" id="KW-0808">Transferase</keyword>
<dbReference type="EMBL" id="WEGH01000007">
    <property type="protein sequence ID" value="MQY09721.1"/>
    <property type="molecule type" value="Genomic_DNA"/>
</dbReference>
<evidence type="ECO:0000256" key="5">
    <source>
        <dbReference type="ARBA" id="ARBA00022679"/>
    </source>
</evidence>
<sequence length="3401" mass="351626">MDTSVEKVVEALRNSLVENERLRQRNTRLAAAASAPIAIVGMACRYPGGAATPERLWELVAGGVDATSAFPADRGWDLEGLYDPEPGKPGKSYVRRGAFLHDAADFDPELFGISPREALAMDPQQRVLLEISWEALERAGIDPLALRGSRTGVFAGAMYHDYGITSSDGSLVSGRVAYTLGLEGPAVTVDTACSSSLVALHWAVQALRSGDCALALAGGVSVMATPDTYVEFSEQRGLSPDGRCRSFAAAADGTGWGEGAGMLLLQRLSDAERDGRPILAVVSGSAVNQDGASNGLTAPNGPSQRRVIRQALANARLAPADVDVVEGHGTGTALGDPIEAQALLATYGQDRERPLWLGSIKSNLGHTQAAAGVAGIIKMVEAMRHGVLPKTLHVDAPTPQVDWTAGEIRLLTEAREWPDKGAPRRAAVSSFGVSGTNAHVIIEQPPEPAPPAAGADPGGPVLWPVAGKTAEALAAQAAALHAHLAERPELRPSDVGLSLATGRAALDHRAAVIGSGRDELLAGLAALAEGASRAGLVRGRVRPGVGLTAFLFSGQGSQRVGMGRELHETFPVFAEAFDAVCAELDGLPGRPLREVVWGDAEALNQTVHAQAGLFAFEVALYRLVESWGIRPDFVAGHSIGEIAAAHVAGVFSLADAARLVAARGRLMQALPSGGAMVAVQASEAEVLPLLTGEAGIAAVNGPDAVVVSGADAAVTAIAEHFTGEGRRTTRLKVSHAFHSPLMEPMLAEFGKTAESLAYSAPSVPIVSNVTGGAADVTDPGYWVRHVREAVRFADGIGHLEREGVTTFLELGPDGVLTGLARRVLRAETAAAVPALRKDRSEPAALLEAVGLLHAGGVRPDWPALYAGRDARRVDLPTYAFQRQRYWRTRRSASADVAAAGLAAADHPLLGALVSLPDDDGVVLTGLLSLDDQPWLADHSVLGAVLLPGTAFVELALRAGEEVGCGRVEELTLRAPLVLPDHGGVKLRVVVGAADGAGRRPVGVVSHAGGAWIQHAEGTLAESVPAPAPGPAAWPPPGARPLDLDGLYERLAGTGLAYGPLFQGLRAAWHDGGDVLAEVALPEPGHRFGLHPALLDAALHAADAARPAGDGPPLVPFTWAGVSLWAVGADELRVRIRGLDGGSLSLDLADAAGVPVAAVESLGLLPLSAGPPAAGTDALFRVEWKPAPAPAAASEQAEPAVFRCPPGTGDVLADVRASAEAVLRAVQEHLAGEDSGRLAVVHHGGLAHAAVRGLVRAAEGESPGRFLLVETDPGADPAEAVRAALATGEPEAAVRAGTVTVPRLAPVRIPDEPPAPWSGDGTVLITGGTGALGALLAHHLVTGHGVRDLVLTGRRGIDAPGAAELAGRLRALGARVSVPACDAADRAALAAVIAAIPAERPLSAVVHAAGVLDDGVVGALTPDRLGAVLRPKADAAWHLHELTEHLDLRAFVLFSSVAGVVDAPGQANYAAANAWLDELARHRRDRGLPARSLAWGPWADGMAGTLSEVERRRLARTGMVPLATAEGLALFDAAAAVEEPALVPVRLDRAALRASAEPPAMLRGLVPARTRRVAGTGSAELRRRLAALDPADRVAALIEVVRAQAAAVLQHDDADAIDPDRAFRDLGFDSLTAIELRDRLARTTGLRLPATLVFDHPSPAVLARRLVAELSGGGRDGATDIVAAADDDPIVIVGMACRLPGGVASPDDLWRLVAEGGDGIAGFPADRGWDTERIYDPEPGVPGRTYVRDGGFLYDAARFDAAFFGISPREAHDMDPQQRLLLEAGWEALERAGIDPATLKGSPTGVFAGVMYHDYPGDNSGSVVSGRVAYTLGLEGPAVTIDTACSSSLVALHLAAQSLRSGECTLALAGGVTVMATPDSFIEFSRQRGLAPDGRAKAFAAAADGTSWGEGVGVLLLERLSDARRAGHPVLAVVRGSATNQDGASNGLTAPNGPSQRRLIRRALALSGLSASDVDAVEAHGTGTALGDPIEAQALLATYGQDREQPLWLGSVKSNIGHTQAAAGAAAVIKMVLAMRHGMLPKTLHVDAPSPQVDWSAGKVGLLTEAREWPANGRPRRAGISAFGISGTNAHVIIEEPPPAEEAGPRTPPPAIPWIVSARDPEALEEQLSRLAAAVTADPGLDPLDVARSLATGRTAMAHRAVAVGGERDELLQALTGTGAVTGTARQGRLAFLFTGQGAQRPGMARDLHAAFPAFAAAFDAACDALDAHLDRPVKEAAWTADAAELNQTVHAQASLFAFEVALFRLLESWSVRPHLLAGHSVGEIAAAHAAGVFSLADAARLVAARGRLMQALPPGGAMIAVQAAEDEALPFLGPEAGIAAINAPGSLVLSGAEDAVTAIAGHFADLGRRTSRLKVSHAFHSPLMEPMLADFRAVAADLAYTEPAVRVVSGLTGGDADLTDPEHWVRHVREPVRFADAVATLETEGATTFVELGPDGVLSAMGTECAPDARFVALQRRDRDEVRQLVTGLAQAYAGGATVDWERFFAGRGGVRVELPTYAFQRRRYWRSGAGAGPGDLGSAGLRSAEHPLLGAVVAVPGSDGVLLTGRLSVDTQPWLADHDVLGTVLLPGTGLVELALRAGAETGCPGLAELVLEAPLTLPARGGTAVRMVVEGPDGSGGRRFEVFSRADGADDLPWLRNATGLLVPGPAAAPPDLAVWPPEGAVPVGIDGAYERLKDRGYAYGPMFQGLKAAWRRGDELFTEVALPDRAEAGRFGLHPALLDTAMHAGLMEGGDTTELPFEWNGVHLHTAGAAALRVRIATGADGATSVEAADETGRPVLSVEALVSRPVSADQLGGGGHRESLFRVAWAPVPSGAAEPEEADGVFVCTEDSGGLPGAAYTVAERTLAAVQAHLSAETTGRLVVVVRPGEPAHAPARGLVRAAEAENPGRFLLLETDGDPAAAVPVALAAGEPEVAVRADAAFAPRLARIAAAETTARPAWDPAGTVLVTGGTSGLGALMARHLAAEHGARNLLLTSRRGPAAPGVPELVAGLSELGAAAEVVACDVADRDALAAVLDAIPADRRLTGVVHAAGVADTGLVEALRPEDLTAVLTPKVAGAWHLHELTRDLDLTAFVLISSAGGLVLAAGQGGYAAANLFLDTLAETRRAAGLPGTALAYGLWDVATGLGESTEADLKRLVRLGYPPLPAAEGLALFDAALAVDEALVVPIRLDLPTLRSRAAELPALLRGLVRAPARRTAGQDGSAALRSRLAGLADAAERERVVLDLVRTHVAAVLGHEGTGAVARDRAFQDLGFDSLTAVELRNGLRAATGLRLPATLVFDHPTPDAITALLLAELAPDAAPAQAPLDAGLARLESLLESAAPDEAEIDRIASRLRALTARWLGAHRPEEAEDTGADLAEASAGDLFDILDQELETPTF</sequence>
<evidence type="ECO:0000256" key="2">
    <source>
        <dbReference type="ARBA" id="ARBA00004792"/>
    </source>
</evidence>
<dbReference type="InterPro" id="IPR020807">
    <property type="entry name" value="PKS_DH"/>
</dbReference>
<dbReference type="InterPro" id="IPR032821">
    <property type="entry name" value="PKS_assoc"/>
</dbReference>
<dbReference type="Gene3D" id="3.40.50.720">
    <property type="entry name" value="NAD(P)-binding Rossmann-like Domain"/>
    <property type="match status" value="2"/>
</dbReference>
<organism evidence="13 14">
    <name type="scientific">Actinomadura macrotermitis</name>
    <dbReference type="NCBI Taxonomy" id="2585200"/>
    <lineage>
        <taxon>Bacteria</taxon>
        <taxon>Bacillati</taxon>
        <taxon>Actinomycetota</taxon>
        <taxon>Actinomycetes</taxon>
        <taxon>Streptosporangiales</taxon>
        <taxon>Thermomonosporaceae</taxon>
        <taxon>Actinomadura</taxon>
    </lineage>
</organism>
<dbReference type="GO" id="GO:0004315">
    <property type="term" value="F:3-oxoacyl-[acyl-carrier-protein] synthase activity"/>
    <property type="evidence" value="ECO:0007669"/>
    <property type="project" value="InterPro"/>
</dbReference>
<comment type="cofactor">
    <cofactor evidence="1">
        <name>pantetheine 4'-phosphate</name>
        <dbReference type="ChEBI" id="CHEBI:47942"/>
    </cofactor>
</comment>
<proteinExistence type="predicted"/>
<dbReference type="PROSITE" id="PS52004">
    <property type="entry name" value="KS3_2"/>
    <property type="match status" value="2"/>
</dbReference>
<dbReference type="InterPro" id="IPR014031">
    <property type="entry name" value="Ketoacyl_synth_C"/>
</dbReference>
<evidence type="ECO:0000256" key="1">
    <source>
        <dbReference type="ARBA" id="ARBA00001957"/>
    </source>
</evidence>
<dbReference type="GO" id="GO:0006633">
    <property type="term" value="P:fatty acid biosynthetic process"/>
    <property type="evidence" value="ECO:0007669"/>
    <property type="project" value="InterPro"/>
</dbReference>
<evidence type="ECO:0000256" key="7">
    <source>
        <dbReference type="ARBA" id="ARBA00023268"/>
    </source>
</evidence>
<feature type="domain" description="Ketosynthase family 3 (KS3)" evidence="11">
    <location>
        <begin position="34"/>
        <end position="444"/>
    </location>
</feature>
<dbReference type="CDD" id="cd00833">
    <property type="entry name" value="PKS"/>
    <property type="match status" value="2"/>
</dbReference>
<dbReference type="Pfam" id="PF00109">
    <property type="entry name" value="ketoacyl-synt"/>
    <property type="match status" value="2"/>
</dbReference>
<dbReference type="Pfam" id="PF02801">
    <property type="entry name" value="Ketoacyl-synt_C"/>
    <property type="match status" value="2"/>
</dbReference>
<keyword evidence="4" id="KW-0597">Phosphoprotein</keyword>
<feature type="region of interest" description="C-terminal hotdog fold" evidence="9">
    <location>
        <begin position="2683"/>
        <end position="2816"/>
    </location>
</feature>
<dbReference type="Gene3D" id="3.10.129.110">
    <property type="entry name" value="Polyketide synthase dehydratase"/>
    <property type="match status" value="2"/>
</dbReference>
<evidence type="ECO:0000256" key="6">
    <source>
        <dbReference type="ARBA" id="ARBA00023194"/>
    </source>
</evidence>
<evidence type="ECO:0000259" key="11">
    <source>
        <dbReference type="PROSITE" id="PS52004"/>
    </source>
</evidence>
<dbReference type="PROSITE" id="PS00606">
    <property type="entry name" value="KS3_1"/>
    <property type="match status" value="2"/>
</dbReference>
<dbReference type="PANTHER" id="PTHR43775:SF51">
    <property type="entry name" value="INACTIVE PHENOLPHTHIOCEROL SYNTHESIS POLYKETIDE SYNTHASE TYPE I PKS1-RELATED"/>
    <property type="match status" value="1"/>
</dbReference>
<gene>
    <name evidence="13" type="ORF">ACRB68_78500</name>
</gene>
<dbReference type="Proteomes" id="UP000487268">
    <property type="component" value="Unassembled WGS sequence"/>
</dbReference>
<feature type="active site" description="Proton donor; for dehydratase activity" evidence="9">
    <location>
        <position position="1095"/>
    </location>
</feature>
<comment type="pathway">
    <text evidence="2">Antibiotic biosynthesis.</text>
</comment>
<evidence type="ECO:0000313" key="14">
    <source>
        <dbReference type="Proteomes" id="UP000487268"/>
    </source>
</evidence>
<keyword evidence="3" id="KW-0596">Phosphopantetheine</keyword>
<dbReference type="GO" id="GO:0004312">
    <property type="term" value="F:fatty acid synthase activity"/>
    <property type="evidence" value="ECO:0007669"/>
    <property type="project" value="TreeGrafter"/>
</dbReference>
<dbReference type="SMART" id="SM00823">
    <property type="entry name" value="PKS_PP"/>
    <property type="match status" value="2"/>
</dbReference>
<dbReference type="Gene3D" id="3.30.70.3290">
    <property type="match status" value="2"/>
</dbReference>
<feature type="domain" description="PKS/mFAS DH" evidence="12">
    <location>
        <begin position="906"/>
        <end position="1172"/>
    </location>
</feature>
<dbReference type="InterPro" id="IPR049552">
    <property type="entry name" value="PKS_DH_N"/>
</dbReference>
<feature type="region of interest" description="N-terminal hotdog fold" evidence="9">
    <location>
        <begin position="906"/>
        <end position="1026"/>
    </location>
</feature>
<dbReference type="Pfam" id="PF14765">
    <property type="entry name" value="PS-DH"/>
    <property type="match status" value="2"/>
</dbReference>
<dbReference type="SMART" id="SM01294">
    <property type="entry name" value="PKS_PP_betabranch"/>
    <property type="match status" value="2"/>
</dbReference>
<feature type="active site" description="Proton donor; for dehydratase activity" evidence="9">
    <location>
        <position position="2742"/>
    </location>
</feature>
<dbReference type="InterPro" id="IPR001227">
    <property type="entry name" value="Ac_transferase_dom_sf"/>
</dbReference>
<dbReference type="Pfam" id="PF21089">
    <property type="entry name" value="PKS_DH_N"/>
    <property type="match status" value="2"/>
</dbReference>
<feature type="region of interest" description="C-terminal hotdog fold" evidence="9">
    <location>
        <begin position="1038"/>
        <end position="1172"/>
    </location>
</feature>
<dbReference type="InterPro" id="IPR014043">
    <property type="entry name" value="Acyl_transferase_dom"/>
</dbReference>
<dbReference type="InterPro" id="IPR036291">
    <property type="entry name" value="NAD(P)-bd_dom_sf"/>
</dbReference>
<dbReference type="SMART" id="SM00827">
    <property type="entry name" value="PKS_AT"/>
    <property type="match status" value="2"/>
</dbReference>
<feature type="domain" description="PKS/mFAS DH" evidence="12">
    <location>
        <begin position="2547"/>
        <end position="2816"/>
    </location>
</feature>
<dbReference type="PROSITE" id="PS50075">
    <property type="entry name" value="CARRIER"/>
    <property type="match status" value="2"/>
</dbReference>
<feature type="domain" description="Carrier" evidence="10">
    <location>
        <begin position="1594"/>
        <end position="1669"/>
    </location>
</feature>
<dbReference type="SMART" id="SM00826">
    <property type="entry name" value="PKS_DH"/>
    <property type="match status" value="2"/>
</dbReference>
<keyword evidence="6" id="KW-0045">Antibiotic biosynthesis</keyword>
<evidence type="ECO:0000256" key="8">
    <source>
        <dbReference type="ARBA" id="ARBA00023315"/>
    </source>
</evidence>
<dbReference type="InterPro" id="IPR018201">
    <property type="entry name" value="Ketoacyl_synth_AS"/>
</dbReference>
<dbReference type="InterPro" id="IPR042104">
    <property type="entry name" value="PKS_dehydratase_sf"/>
</dbReference>
<dbReference type="InterPro" id="IPR016036">
    <property type="entry name" value="Malonyl_transacylase_ACP-bd"/>
</dbReference>
<dbReference type="InterPro" id="IPR049551">
    <property type="entry name" value="PKS_DH_C"/>
</dbReference>
<keyword evidence="7" id="KW-0511">Multifunctional enzyme</keyword>
<dbReference type="InterPro" id="IPR014030">
    <property type="entry name" value="Ketoacyl_synth_N"/>
</dbReference>
<dbReference type="OrthoDB" id="4537517at2"/>
<evidence type="ECO:0000259" key="10">
    <source>
        <dbReference type="PROSITE" id="PS50075"/>
    </source>
</evidence>
<evidence type="ECO:0000256" key="3">
    <source>
        <dbReference type="ARBA" id="ARBA00022450"/>
    </source>
</evidence>
<dbReference type="RefSeq" id="WP_153541940.1">
    <property type="nucleotide sequence ID" value="NZ_WEGH01000007.1"/>
</dbReference>
<dbReference type="SUPFAM" id="SSF47336">
    <property type="entry name" value="ACP-like"/>
    <property type="match status" value="2"/>
</dbReference>
<feature type="active site" description="Proton acceptor; for dehydratase activity" evidence="9">
    <location>
        <position position="938"/>
    </location>
</feature>
<dbReference type="InterPro" id="IPR020841">
    <property type="entry name" value="PKS_Beta-ketoAc_synthase_dom"/>
</dbReference>
<dbReference type="Pfam" id="PF16197">
    <property type="entry name" value="KAsynt_C_assoc"/>
    <property type="match status" value="2"/>
</dbReference>
<dbReference type="GO" id="GO:0031177">
    <property type="term" value="F:phosphopantetheine binding"/>
    <property type="evidence" value="ECO:0007669"/>
    <property type="project" value="InterPro"/>
</dbReference>
<reference evidence="13 14" key="1">
    <citation type="submission" date="2019-10" db="EMBL/GenBank/DDBJ databases">
        <title>Actinomadura rubteroloni sp. nov. and Actinomadura macrotermitis sp. nov., isolated from the gut of fungus growing-termite Macrotermes natalensis.</title>
        <authorList>
            <person name="Benndorf R."/>
            <person name="Martin K."/>
            <person name="Kuefner M."/>
            <person name="De Beer W."/>
            <person name="Kaster A.-K."/>
            <person name="Vollmers J."/>
            <person name="Poulsen M."/>
            <person name="Beemelmanns C."/>
        </authorList>
    </citation>
    <scope>NUCLEOTIDE SEQUENCE [LARGE SCALE GENOMIC DNA]</scope>
    <source>
        <strain evidence="13 14">RB68</strain>
    </source>
</reference>
<protein>
    <submittedName>
        <fullName evidence="13">Uncharacterized protein</fullName>
    </submittedName>
</protein>
<dbReference type="Pfam" id="PF00698">
    <property type="entry name" value="Acyl_transf_1"/>
    <property type="match status" value="2"/>
</dbReference>
<dbReference type="SUPFAM" id="SSF53901">
    <property type="entry name" value="Thiolase-like"/>
    <property type="match status" value="2"/>
</dbReference>
<dbReference type="InterPro" id="IPR006162">
    <property type="entry name" value="Ppantetheine_attach_site"/>
</dbReference>
<feature type="domain" description="Carrier" evidence="10">
    <location>
        <begin position="3243"/>
        <end position="3318"/>
    </location>
</feature>
<dbReference type="PROSITE" id="PS00012">
    <property type="entry name" value="PHOSPHOPANTETHEINE"/>
    <property type="match status" value="2"/>
</dbReference>
<dbReference type="InterPro" id="IPR016035">
    <property type="entry name" value="Acyl_Trfase/lysoPLipase"/>
</dbReference>
<dbReference type="FunFam" id="1.10.1200.10:FF:000007">
    <property type="entry name" value="Probable polyketide synthase pks17"/>
    <property type="match status" value="2"/>
</dbReference>
<dbReference type="SUPFAM" id="SSF51735">
    <property type="entry name" value="NAD(P)-binding Rossmann-fold domains"/>
    <property type="match status" value="4"/>
</dbReference>
<keyword evidence="14" id="KW-1185">Reference proteome</keyword>
<evidence type="ECO:0000256" key="9">
    <source>
        <dbReference type="PROSITE-ProRule" id="PRU01363"/>
    </source>
</evidence>
<dbReference type="PANTHER" id="PTHR43775">
    <property type="entry name" value="FATTY ACID SYNTHASE"/>
    <property type="match status" value="1"/>
</dbReference>
<evidence type="ECO:0000256" key="4">
    <source>
        <dbReference type="ARBA" id="ARBA00022553"/>
    </source>
</evidence>
<dbReference type="InterPro" id="IPR013968">
    <property type="entry name" value="PKS_KR"/>
</dbReference>
<dbReference type="SMART" id="SM00822">
    <property type="entry name" value="PKS_KR"/>
    <property type="match status" value="2"/>
</dbReference>
<dbReference type="InterPro" id="IPR020806">
    <property type="entry name" value="PKS_PP-bd"/>
</dbReference>
<dbReference type="InterPro" id="IPR015083">
    <property type="entry name" value="NorB/c/GfsB-D-like_docking"/>
</dbReference>
<dbReference type="GO" id="GO:0033068">
    <property type="term" value="P:macrolide biosynthetic process"/>
    <property type="evidence" value="ECO:0007669"/>
    <property type="project" value="UniProtKB-ARBA"/>
</dbReference>
<dbReference type="FunFam" id="3.40.366.10:FF:000002">
    <property type="entry name" value="Probable polyketide synthase 2"/>
    <property type="match status" value="1"/>
</dbReference>
<accession>A0A7K0C8B1</accession>
<dbReference type="Pfam" id="PF08659">
    <property type="entry name" value="KR"/>
    <property type="match status" value="2"/>
</dbReference>
<dbReference type="Pfam" id="PF00550">
    <property type="entry name" value="PP-binding"/>
    <property type="match status" value="2"/>
</dbReference>
<comment type="caution">
    <text evidence="13">The sequence shown here is derived from an EMBL/GenBank/DDBJ whole genome shotgun (WGS) entry which is preliminary data.</text>
</comment>
<dbReference type="Gene3D" id="1.10.1200.10">
    <property type="entry name" value="ACP-like"/>
    <property type="match status" value="2"/>
</dbReference>
<dbReference type="CDD" id="cd08956">
    <property type="entry name" value="KR_3_FAS_SDR_x"/>
    <property type="match status" value="2"/>
</dbReference>
<keyword evidence="8" id="KW-0012">Acyltransferase</keyword>
<dbReference type="PROSITE" id="PS52019">
    <property type="entry name" value="PKS_MFAS_DH"/>
    <property type="match status" value="2"/>
</dbReference>
<dbReference type="InterPro" id="IPR016039">
    <property type="entry name" value="Thiolase-like"/>
</dbReference>
<feature type="domain" description="Ketosynthase family 3 (KS3)" evidence="11">
    <location>
        <begin position="1686"/>
        <end position="2095"/>
    </location>
</feature>
<dbReference type="InterPro" id="IPR049900">
    <property type="entry name" value="PKS_mFAS_DH"/>
</dbReference>
<feature type="region of interest" description="N-terminal hotdog fold" evidence="9">
    <location>
        <begin position="2547"/>
        <end position="2671"/>
    </location>
</feature>
<name>A0A7K0C8B1_9ACTN</name>
<dbReference type="InterPro" id="IPR036736">
    <property type="entry name" value="ACP-like_sf"/>
</dbReference>
<dbReference type="SUPFAM" id="SSF55048">
    <property type="entry name" value="Probable ACP-binding domain of malonyl-CoA ACP transacylase"/>
    <property type="match status" value="2"/>
</dbReference>
<dbReference type="Pfam" id="PF08990">
    <property type="entry name" value="Docking"/>
    <property type="match status" value="1"/>
</dbReference>
<dbReference type="Gene3D" id="3.40.47.10">
    <property type="match status" value="2"/>
</dbReference>
<evidence type="ECO:0000259" key="12">
    <source>
        <dbReference type="PROSITE" id="PS52019"/>
    </source>
</evidence>
<dbReference type="InterPro" id="IPR050091">
    <property type="entry name" value="PKS_NRPS_Biosynth_Enz"/>
</dbReference>